<protein>
    <submittedName>
        <fullName evidence="1">Uncharacterized protein</fullName>
    </submittedName>
</protein>
<name>A0A830GQK3_9CREN</name>
<keyword evidence="2" id="KW-1185">Reference proteome</keyword>
<reference evidence="1" key="1">
    <citation type="journal article" date="2014" name="Int. J. Syst. Evol. Microbiol.">
        <title>Complete genome sequence of Corynebacterium casei LMG S-19264T (=DSM 44701T), isolated from a smear-ripened cheese.</title>
        <authorList>
            <consortium name="US DOE Joint Genome Institute (JGI-PGF)"/>
            <person name="Walter F."/>
            <person name="Albersmeier A."/>
            <person name="Kalinowski J."/>
            <person name="Ruckert C."/>
        </authorList>
    </citation>
    <scope>NUCLEOTIDE SEQUENCE</scope>
    <source>
        <strain evidence="1">JCM 10088</strain>
    </source>
</reference>
<evidence type="ECO:0000313" key="2">
    <source>
        <dbReference type="Proteomes" id="UP000610960"/>
    </source>
</evidence>
<proteinExistence type="predicted"/>
<comment type="caution">
    <text evidence="1">The sequence shown here is derived from an EMBL/GenBank/DDBJ whole genome shotgun (WGS) entry which is preliminary data.</text>
</comment>
<organism evidence="1 2">
    <name type="scientific">Thermocladium modestius</name>
    <dbReference type="NCBI Taxonomy" id="62609"/>
    <lineage>
        <taxon>Archaea</taxon>
        <taxon>Thermoproteota</taxon>
        <taxon>Thermoprotei</taxon>
        <taxon>Thermoproteales</taxon>
        <taxon>Thermoproteaceae</taxon>
        <taxon>Thermocladium</taxon>
    </lineage>
</organism>
<dbReference type="AlphaFoldDB" id="A0A830GQK3"/>
<sequence>MLAWEPSLPAWSLECSDSACIKQTKELFNIDHELYNIYQIMRSIFTGNKAKIKNIIPLYIGWTNWG</sequence>
<dbReference type="Proteomes" id="UP000610960">
    <property type="component" value="Unassembled WGS sequence"/>
</dbReference>
<dbReference type="EMBL" id="BMNL01000001">
    <property type="protein sequence ID" value="GGP18844.1"/>
    <property type="molecule type" value="Genomic_DNA"/>
</dbReference>
<reference evidence="1" key="2">
    <citation type="submission" date="2020-09" db="EMBL/GenBank/DDBJ databases">
        <authorList>
            <person name="Sun Q."/>
            <person name="Ohkuma M."/>
        </authorList>
    </citation>
    <scope>NUCLEOTIDE SEQUENCE</scope>
    <source>
        <strain evidence="1">JCM 10088</strain>
    </source>
</reference>
<evidence type="ECO:0000313" key="1">
    <source>
        <dbReference type="EMBL" id="GGP18844.1"/>
    </source>
</evidence>
<accession>A0A830GQK3</accession>
<gene>
    <name evidence="1" type="ORF">GCM10007981_00120</name>
</gene>